<proteinExistence type="predicted"/>
<feature type="compositionally biased region" description="Polar residues" evidence="1">
    <location>
        <begin position="296"/>
        <end position="309"/>
    </location>
</feature>
<feature type="compositionally biased region" description="Low complexity" evidence="1">
    <location>
        <begin position="274"/>
        <end position="289"/>
    </location>
</feature>
<reference evidence="3" key="2">
    <citation type="submission" date="2023-06" db="EMBL/GenBank/DDBJ databases">
        <authorList>
            <consortium name="Lawrence Berkeley National Laboratory"/>
            <person name="Haridas S."/>
            <person name="Hensen N."/>
            <person name="Bonometti L."/>
            <person name="Westerberg I."/>
            <person name="Brannstrom I.O."/>
            <person name="Guillou S."/>
            <person name="Cros-Aarteil S."/>
            <person name="Calhoun S."/>
            <person name="Kuo A."/>
            <person name="Mondo S."/>
            <person name="Pangilinan J."/>
            <person name="Riley R."/>
            <person name="Labutti K."/>
            <person name="Andreopoulos B."/>
            <person name="Lipzen A."/>
            <person name="Chen C."/>
            <person name="Yanf M."/>
            <person name="Daum C."/>
            <person name="Ng V."/>
            <person name="Clum A."/>
            <person name="Steindorff A."/>
            <person name="Ohm R."/>
            <person name="Martin F."/>
            <person name="Silar P."/>
            <person name="Natvig D."/>
            <person name="Lalanne C."/>
            <person name="Gautier V."/>
            <person name="Ament-Velasquez S.L."/>
            <person name="Kruys A."/>
            <person name="Hutchinson M.I."/>
            <person name="Powell A.J."/>
            <person name="Barry K."/>
            <person name="Miller A.N."/>
            <person name="Grigoriev I.V."/>
            <person name="Debuchy R."/>
            <person name="Gladieux P."/>
            <person name="Thoren M.H."/>
            <person name="Johannesson H."/>
        </authorList>
    </citation>
    <scope>NUCLEOTIDE SEQUENCE</scope>
    <source>
        <strain evidence="3">CBS 955.72</strain>
    </source>
</reference>
<evidence type="ECO:0008006" key="5">
    <source>
        <dbReference type="Google" id="ProtNLM"/>
    </source>
</evidence>
<feature type="signal peptide" evidence="2">
    <location>
        <begin position="1"/>
        <end position="20"/>
    </location>
</feature>
<protein>
    <recommendedName>
        <fullName evidence="5">GPI anchored protein</fullName>
    </recommendedName>
</protein>
<sequence length="451" mass="45556">MRILPLSVWLLVAAQIEGHASSPSQPQPQLLPMAIRKMPPDQGEKFHHSYCAFPDQPAFAPAPEHLVIPGAVAARSVLRAEDESHQQAAGRNASSSEAEILTGYRPPFALSFGSESGEEEGQERRIAATGWRRRAVEALAFLERRQWSCPTGTSSCADIGYPNSCCGTGETCVEVEDTGLGPVGCCPAGASCGGSVQSCADGNTPCASDIGGGCCIPGFVCQGVGCVRSASATPTPTPSPTGVVTLTSTSTTVISTDLTPSTVIVTVIVTITPSQTPPTTTRTTTQTVSAPPPTSPADSNSPGAPYRPTSSSSIIINTFCPTGFYACLASAGGGCCQTGRDCHTTSCPPVALTTIVNTNGITVVVPAAEVPAATTGSCATGWFMCGREAGPLPGCCPSGYNCGTASCSVVEPAGGTATVAKAVPGEAVRIGGLGMGGVVMGVMGAMGAMVF</sequence>
<feature type="region of interest" description="Disordered" evidence="1">
    <location>
        <begin position="274"/>
        <end position="309"/>
    </location>
</feature>
<dbReference type="EMBL" id="JAUIQD010000002">
    <property type="protein sequence ID" value="KAK3360158.1"/>
    <property type="molecule type" value="Genomic_DNA"/>
</dbReference>
<dbReference type="Proteomes" id="UP001275084">
    <property type="component" value="Unassembled WGS sequence"/>
</dbReference>
<dbReference type="AlphaFoldDB" id="A0AAJ0MIC0"/>
<comment type="caution">
    <text evidence="3">The sequence shown here is derived from an EMBL/GenBank/DDBJ whole genome shotgun (WGS) entry which is preliminary data.</text>
</comment>
<organism evidence="3 4">
    <name type="scientific">Lasiosphaeria hispida</name>
    <dbReference type="NCBI Taxonomy" id="260671"/>
    <lineage>
        <taxon>Eukaryota</taxon>
        <taxon>Fungi</taxon>
        <taxon>Dikarya</taxon>
        <taxon>Ascomycota</taxon>
        <taxon>Pezizomycotina</taxon>
        <taxon>Sordariomycetes</taxon>
        <taxon>Sordariomycetidae</taxon>
        <taxon>Sordariales</taxon>
        <taxon>Lasiosphaeriaceae</taxon>
        <taxon>Lasiosphaeria</taxon>
    </lineage>
</organism>
<evidence type="ECO:0000256" key="1">
    <source>
        <dbReference type="SAM" id="MobiDB-lite"/>
    </source>
</evidence>
<dbReference type="PANTHER" id="PTHR39599:SF2">
    <property type="entry name" value="ANCHORED PROTEIN, PUTATIVE (AFU_ORTHOLOGUE AFUA_1G09650)-RELATED"/>
    <property type="match status" value="1"/>
</dbReference>
<accession>A0AAJ0MIC0</accession>
<evidence type="ECO:0000256" key="2">
    <source>
        <dbReference type="SAM" id="SignalP"/>
    </source>
</evidence>
<name>A0AAJ0MIC0_9PEZI</name>
<evidence type="ECO:0000313" key="3">
    <source>
        <dbReference type="EMBL" id="KAK3360158.1"/>
    </source>
</evidence>
<feature type="chain" id="PRO_5042488346" description="GPI anchored protein" evidence="2">
    <location>
        <begin position="21"/>
        <end position="451"/>
    </location>
</feature>
<keyword evidence="2" id="KW-0732">Signal</keyword>
<reference evidence="3" key="1">
    <citation type="journal article" date="2023" name="Mol. Phylogenet. Evol.">
        <title>Genome-scale phylogeny and comparative genomics of the fungal order Sordariales.</title>
        <authorList>
            <person name="Hensen N."/>
            <person name="Bonometti L."/>
            <person name="Westerberg I."/>
            <person name="Brannstrom I.O."/>
            <person name="Guillou S."/>
            <person name="Cros-Aarteil S."/>
            <person name="Calhoun S."/>
            <person name="Haridas S."/>
            <person name="Kuo A."/>
            <person name="Mondo S."/>
            <person name="Pangilinan J."/>
            <person name="Riley R."/>
            <person name="LaButti K."/>
            <person name="Andreopoulos B."/>
            <person name="Lipzen A."/>
            <person name="Chen C."/>
            <person name="Yan M."/>
            <person name="Daum C."/>
            <person name="Ng V."/>
            <person name="Clum A."/>
            <person name="Steindorff A."/>
            <person name="Ohm R.A."/>
            <person name="Martin F."/>
            <person name="Silar P."/>
            <person name="Natvig D.O."/>
            <person name="Lalanne C."/>
            <person name="Gautier V."/>
            <person name="Ament-Velasquez S.L."/>
            <person name="Kruys A."/>
            <person name="Hutchinson M.I."/>
            <person name="Powell A.J."/>
            <person name="Barry K."/>
            <person name="Miller A.N."/>
            <person name="Grigoriev I.V."/>
            <person name="Debuchy R."/>
            <person name="Gladieux P."/>
            <person name="Hiltunen Thoren M."/>
            <person name="Johannesson H."/>
        </authorList>
    </citation>
    <scope>NUCLEOTIDE SEQUENCE</scope>
    <source>
        <strain evidence="3">CBS 955.72</strain>
    </source>
</reference>
<gene>
    <name evidence="3" type="ORF">B0T25DRAFT_515520</name>
</gene>
<keyword evidence="4" id="KW-1185">Reference proteome</keyword>
<dbReference type="PANTHER" id="PTHR39599">
    <property type="entry name" value="GPI-ANCHORED PROTEIN (EUROFUNG)-RELATED-RELATED"/>
    <property type="match status" value="1"/>
</dbReference>
<evidence type="ECO:0000313" key="4">
    <source>
        <dbReference type="Proteomes" id="UP001275084"/>
    </source>
</evidence>